<keyword evidence="4" id="KW-1185">Reference proteome</keyword>
<dbReference type="Gene3D" id="3.40.190.10">
    <property type="entry name" value="Periplasmic binding protein-like II"/>
    <property type="match status" value="1"/>
</dbReference>
<comment type="caution">
    <text evidence="3">The sequence shown here is derived from an EMBL/GenBank/DDBJ whole genome shotgun (WGS) entry which is preliminary data.</text>
</comment>
<sequence length="305" mass="31316">MALTGCKSTTALEQEYSSTQVVVGSGASAESRIVATIYAEALRGTGIGVSTDLGVGDRFDYVRALESGRISVVPDDTASLLAFFQRSNAQNTPDSAPDAQKAGGETAATSDEPGAVSAVEEALSRALPQYLRVSDAALAERGQTLIVDDGTARKWDLHSVSDLAAHCADANASLVAGLVSDAQVRAALAESYGCTFAVVDVVGAPADAADAVTQGLSEVGGVTTLSPAASMDGFTALEDDHDSLPAGNIIPMYRTASLGDRQVEALNNVAGELTTDDLAGMVRRVEVDGRSVADVVGEWRAQHGV</sequence>
<feature type="region of interest" description="Disordered" evidence="1">
    <location>
        <begin position="89"/>
        <end position="115"/>
    </location>
</feature>
<evidence type="ECO:0000313" key="3">
    <source>
        <dbReference type="EMBL" id="GAA4812523.1"/>
    </source>
</evidence>
<proteinExistence type="predicted"/>
<dbReference type="Gene3D" id="3.40.190.120">
    <property type="entry name" value="Osmoprotection protein (prox), domain 2"/>
    <property type="match status" value="1"/>
</dbReference>
<gene>
    <name evidence="3" type="ORF">GCM10023353_16670</name>
</gene>
<reference evidence="4" key="1">
    <citation type="journal article" date="2019" name="Int. J. Syst. Evol. Microbiol.">
        <title>The Global Catalogue of Microorganisms (GCM) 10K type strain sequencing project: providing services to taxonomists for standard genome sequencing and annotation.</title>
        <authorList>
            <consortium name="The Broad Institute Genomics Platform"/>
            <consortium name="The Broad Institute Genome Sequencing Center for Infectious Disease"/>
            <person name="Wu L."/>
            <person name="Ma J."/>
        </authorList>
    </citation>
    <scope>NUCLEOTIDE SEQUENCE [LARGE SCALE GENOMIC DNA]</scope>
    <source>
        <strain evidence="4">JCM 18542</strain>
    </source>
</reference>
<dbReference type="SUPFAM" id="SSF53850">
    <property type="entry name" value="Periplasmic binding protein-like II"/>
    <property type="match status" value="1"/>
</dbReference>
<evidence type="ECO:0000259" key="2">
    <source>
        <dbReference type="Pfam" id="PF04069"/>
    </source>
</evidence>
<evidence type="ECO:0000256" key="1">
    <source>
        <dbReference type="SAM" id="MobiDB-lite"/>
    </source>
</evidence>
<feature type="domain" description="ABC-type glycine betaine transport system substrate-binding" evidence="2">
    <location>
        <begin position="20"/>
        <end position="301"/>
    </location>
</feature>
<dbReference type="EMBL" id="BAABKQ010000001">
    <property type="protein sequence ID" value="GAA4812523.1"/>
    <property type="molecule type" value="Genomic_DNA"/>
</dbReference>
<name>A0ABP9CPL2_9ACTN</name>
<protein>
    <submittedName>
        <fullName evidence="3">ABC transporter substrate-binding protein</fullName>
    </submittedName>
</protein>
<dbReference type="Proteomes" id="UP001500839">
    <property type="component" value="Unassembled WGS sequence"/>
</dbReference>
<accession>A0ABP9CPL2</accession>
<dbReference type="InterPro" id="IPR007210">
    <property type="entry name" value="ABC_Gly_betaine_transp_sub-bd"/>
</dbReference>
<organism evidence="3 4">
    <name type="scientific">Tomitella cavernea</name>
    <dbReference type="NCBI Taxonomy" id="1387982"/>
    <lineage>
        <taxon>Bacteria</taxon>
        <taxon>Bacillati</taxon>
        <taxon>Actinomycetota</taxon>
        <taxon>Actinomycetes</taxon>
        <taxon>Mycobacteriales</taxon>
        <taxon>Tomitella</taxon>
    </lineage>
</organism>
<dbReference type="Pfam" id="PF04069">
    <property type="entry name" value="OpuAC"/>
    <property type="match status" value="1"/>
</dbReference>
<evidence type="ECO:0000313" key="4">
    <source>
        <dbReference type="Proteomes" id="UP001500839"/>
    </source>
</evidence>